<name>A0ABW0EPW8_9PSEU</name>
<dbReference type="GO" id="GO:0003677">
    <property type="term" value="F:DNA binding"/>
    <property type="evidence" value="ECO:0007669"/>
    <property type="project" value="UniProtKB-KW"/>
</dbReference>
<proteinExistence type="predicted"/>
<evidence type="ECO:0000313" key="1">
    <source>
        <dbReference type="EMBL" id="MFC5288388.1"/>
    </source>
</evidence>
<evidence type="ECO:0000313" key="2">
    <source>
        <dbReference type="Proteomes" id="UP001596157"/>
    </source>
</evidence>
<accession>A0ABW0EPW8</accession>
<comment type="caution">
    <text evidence="1">The sequence shown here is derived from an EMBL/GenBank/DDBJ whole genome shotgun (WGS) entry which is preliminary data.</text>
</comment>
<sequence>MWSRLAGFTMRQLAEPIAERALVRLLLMRGTIHLVSARDAHLLRPLVQPVLDRGSASVATLPAELRPQILTAAAEHLRHTAATAVELAAVLAPRFPGVDPMAMATAARASLPLVQVTPRGLWGRTGPAAHLHLHSWAGEGTGEKLTVDGLVRRYLGAFGPATAADAQAWSGLTGLREVFERLDLWSAEVHGRVLYDLPDAPRPGPDEPAPARLLTDFDNLLLSHADRTRVIADDHRRVVITKNGIVHPTVLVDGRVAGTWRVERARGSAAVVVTPFGPLAKADREALAGEGLALLAATEPDKAHDVRV</sequence>
<dbReference type="RefSeq" id="WP_378248398.1">
    <property type="nucleotide sequence ID" value="NZ_JBHSKF010000006.1"/>
</dbReference>
<dbReference type="Pfam" id="PF06224">
    <property type="entry name" value="AlkZ-like"/>
    <property type="match status" value="1"/>
</dbReference>
<dbReference type="Proteomes" id="UP001596157">
    <property type="component" value="Unassembled WGS sequence"/>
</dbReference>
<dbReference type="EMBL" id="JBHSKF010000006">
    <property type="protein sequence ID" value="MFC5288388.1"/>
    <property type="molecule type" value="Genomic_DNA"/>
</dbReference>
<keyword evidence="2" id="KW-1185">Reference proteome</keyword>
<dbReference type="PANTHER" id="PTHR38479">
    <property type="entry name" value="LMO0824 PROTEIN"/>
    <property type="match status" value="1"/>
</dbReference>
<protein>
    <submittedName>
        <fullName evidence="1">Winged helix DNA-binding domain-containing protein</fullName>
    </submittedName>
</protein>
<keyword evidence="1" id="KW-0238">DNA-binding</keyword>
<reference evidence="2" key="1">
    <citation type="journal article" date="2019" name="Int. J. Syst. Evol. Microbiol.">
        <title>The Global Catalogue of Microorganisms (GCM) 10K type strain sequencing project: providing services to taxonomists for standard genome sequencing and annotation.</title>
        <authorList>
            <consortium name="The Broad Institute Genomics Platform"/>
            <consortium name="The Broad Institute Genome Sequencing Center for Infectious Disease"/>
            <person name="Wu L."/>
            <person name="Ma J."/>
        </authorList>
    </citation>
    <scope>NUCLEOTIDE SEQUENCE [LARGE SCALE GENOMIC DNA]</scope>
    <source>
        <strain evidence="2">CCUG 59778</strain>
    </source>
</reference>
<dbReference type="PANTHER" id="PTHR38479:SF2">
    <property type="entry name" value="WINGED HELIX DNA-BINDING DOMAIN-CONTAINING PROTEIN"/>
    <property type="match status" value="1"/>
</dbReference>
<dbReference type="InterPro" id="IPR009351">
    <property type="entry name" value="AlkZ-like"/>
</dbReference>
<organism evidence="1 2">
    <name type="scientific">Actinokineospora guangxiensis</name>
    <dbReference type="NCBI Taxonomy" id="1490288"/>
    <lineage>
        <taxon>Bacteria</taxon>
        <taxon>Bacillati</taxon>
        <taxon>Actinomycetota</taxon>
        <taxon>Actinomycetes</taxon>
        <taxon>Pseudonocardiales</taxon>
        <taxon>Pseudonocardiaceae</taxon>
        <taxon>Actinokineospora</taxon>
    </lineage>
</organism>
<gene>
    <name evidence="1" type="ORF">ACFPM7_15105</name>
</gene>